<dbReference type="InterPro" id="IPR015323">
    <property type="entry name" value="FlavoCytC_S_DH_flav-bd"/>
</dbReference>
<feature type="domain" description="Sulfide dehydrogenase [flavocytochrome c] flavoprotein chain central" evidence="3">
    <location>
        <begin position="186"/>
        <end position="286"/>
    </location>
</feature>
<dbReference type="InterPro" id="IPR023753">
    <property type="entry name" value="FAD/NAD-binding_dom"/>
</dbReference>
<dbReference type="GO" id="GO:0016491">
    <property type="term" value="F:oxidoreductase activity"/>
    <property type="evidence" value="ECO:0007669"/>
    <property type="project" value="UniProtKB-KW"/>
</dbReference>
<feature type="domain" description="Flavocytochrome c sulphide dehydrogenase flavin-binding" evidence="2">
    <location>
        <begin position="378"/>
        <end position="442"/>
    </location>
</feature>
<name>A0A3B1EA77_9ZZZZ</name>
<dbReference type="EMBL" id="UOYO01000026">
    <property type="protein sequence ID" value="VAY87525.1"/>
    <property type="molecule type" value="Genomic_DNA"/>
</dbReference>
<evidence type="ECO:0000313" key="4">
    <source>
        <dbReference type="EMBL" id="VAY87525.1"/>
    </source>
</evidence>
<dbReference type="PROSITE" id="PS51257">
    <property type="entry name" value="PROKAR_LIPOPROTEIN"/>
    <property type="match status" value="1"/>
</dbReference>
<accession>A0A3B1EA77</accession>
<gene>
    <name evidence="4" type="ORF">MNB_ARC-1_446</name>
</gene>
<feature type="domain" description="FAD/NAD(P)-binding" evidence="1">
    <location>
        <begin position="49"/>
        <end position="151"/>
    </location>
</feature>
<dbReference type="Pfam" id="PF21706">
    <property type="entry name" value="FCSD_central"/>
    <property type="match status" value="1"/>
</dbReference>
<dbReference type="AlphaFoldDB" id="A0A3B1EA77"/>
<evidence type="ECO:0000259" key="3">
    <source>
        <dbReference type="Pfam" id="PF21706"/>
    </source>
</evidence>
<reference evidence="4" key="1">
    <citation type="submission" date="2018-10" db="EMBL/GenBank/DDBJ databases">
        <authorList>
            <person name="Aoki K."/>
        </authorList>
    </citation>
    <scope>NUCLEOTIDE SEQUENCE</scope>
</reference>
<dbReference type="PANTHER" id="PTHR43755:SF1">
    <property type="entry name" value="FAD-DEPENDENT PYRIDINE NUCLEOTIDE-DISULPHIDE OXIDOREDUCTASE"/>
    <property type="match status" value="1"/>
</dbReference>
<dbReference type="SUPFAM" id="SSF51905">
    <property type="entry name" value="FAD/NAD(P)-binding domain"/>
    <property type="match status" value="2"/>
</dbReference>
<dbReference type="InterPro" id="IPR049386">
    <property type="entry name" value="FCSD_central"/>
</dbReference>
<dbReference type="InterPro" id="IPR036188">
    <property type="entry name" value="FAD/NAD-bd_sf"/>
</dbReference>
<evidence type="ECO:0000259" key="2">
    <source>
        <dbReference type="Pfam" id="PF09242"/>
    </source>
</evidence>
<dbReference type="Gene3D" id="3.50.50.60">
    <property type="entry name" value="FAD/NAD(P)-binding domain"/>
    <property type="match status" value="2"/>
</dbReference>
<sequence length="444" mass="49338">MNRRDLFKTVGVTAVASVIGGCTTANVSATNIKSTGLKANLPKNGKGQRVVIVGGGWSGLSIAKRVKKYTPDADVVLIDQRAHFVSCPISNLWLVDQVDLEFLTHSFIDAAKNNGYTFFNASVYGVDKKSKTVMTTQGSLNYDYLVLAPGIDYDYSRWTKGDANLEYDLRTQYPAGFITHSEHQTIKEKIKNFKGGNFILTTPGGNYRCLPAPYERTCLIADYFKKNKIKGKVILLDENPDITIKKKGFHSAFNDMYKDYVKYVPSSKIEKFDLKKKIVYTEFDEYKFEDAAFYPHIRGGKLLEIAGVAKDAINKMEADINPFTYEVNGHPSIYCAGDARPMGFSKSGNTSNTEGHVVAKSITSHIRGAKFKWSTPHTTCFSAVAAHPIRAISVDADYNYNKKNKVFGFANASTDENWKGEHGEGNGEGLMGWAKGMYFDMFSV</sequence>
<proteinExistence type="predicted"/>
<dbReference type="EC" id="1.8.2.-" evidence="4"/>
<organism evidence="4">
    <name type="scientific">hydrothermal vent metagenome</name>
    <dbReference type="NCBI Taxonomy" id="652676"/>
    <lineage>
        <taxon>unclassified sequences</taxon>
        <taxon>metagenomes</taxon>
        <taxon>ecological metagenomes</taxon>
    </lineage>
</organism>
<dbReference type="Pfam" id="PF09242">
    <property type="entry name" value="FCSD-flav_bind"/>
    <property type="match status" value="1"/>
</dbReference>
<keyword evidence="4" id="KW-0560">Oxidoreductase</keyword>
<protein>
    <submittedName>
        <fullName evidence="4">Sulfide dehydrogenase [flavocytochrome C] flavoprotein chain</fullName>
        <ecNumber evidence="4">1.8.2.-</ecNumber>
    </submittedName>
</protein>
<dbReference type="InterPro" id="IPR052541">
    <property type="entry name" value="SQRD"/>
</dbReference>
<dbReference type="GO" id="GO:0050660">
    <property type="term" value="F:flavin adenine dinucleotide binding"/>
    <property type="evidence" value="ECO:0007669"/>
    <property type="project" value="InterPro"/>
</dbReference>
<dbReference type="PANTHER" id="PTHR43755">
    <property type="match status" value="1"/>
</dbReference>
<evidence type="ECO:0000259" key="1">
    <source>
        <dbReference type="Pfam" id="PF07992"/>
    </source>
</evidence>
<dbReference type="Pfam" id="PF07992">
    <property type="entry name" value="Pyr_redox_2"/>
    <property type="match status" value="1"/>
</dbReference>